<organism evidence="1 2">
    <name type="scientific">Chryseobacterium nematophagum</name>
    <dbReference type="NCBI Taxonomy" id="2305228"/>
    <lineage>
        <taxon>Bacteria</taxon>
        <taxon>Pseudomonadati</taxon>
        <taxon>Bacteroidota</taxon>
        <taxon>Flavobacteriia</taxon>
        <taxon>Flavobacteriales</taxon>
        <taxon>Weeksellaceae</taxon>
        <taxon>Chryseobacterium group</taxon>
        <taxon>Chryseobacterium</taxon>
    </lineage>
</organism>
<dbReference type="AlphaFoldDB" id="A0A3M7L8W4"/>
<evidence type="ECO:0000313" key="1">
    <source>
        <dbReference type="EMBL" id="RMZ58659.1"/>
    </source>
</evidence>
<sequence length="207" mass="21558">MKKQFITTMATVLGVFAFGQVGVNTNTPQSTLDVVGTTTATKADGVLIPRFTVSELAAKDVAYGASQNGVLVFVTSGVGSAGKTSDITGTGFYYYDNPTSKWKAAGGSGSVSANFNVTDEKIDDYTVLPTDNFIKLNINTTDKTLTLPTSGISVGKTIYVSNIGLQNMDISPSLRNGSYTQVQAGASGVLVYLGGTGSGSWDWVTGF</sequence>
<dbReference type="RefSeq" id="WP_122547807.1">
    <property type="nucleotide sequence ID" value="NZ_QWIV01000014.1"/>
</dbReference>
<dbReference type="EMBL" id="QWIV01000014">
    <property type="protein sequence ID" value="RMZ58659.1"/>
    <property type="molecule type" value="Genomic_DNA"/>
</dbReference>
<protein>
    <submittedName>
        <fullName evidence="1">Uncharacterized protein</fullName>
    </submittedName>
</protein>
<proteinExistence type="predicted"/>
<accession>A0A3M7L8W4</accession>
<keyword evidence="2" id="KW-1185">Reference proteome</keyword>
<reference evidence="1 2" key="1">
    <citation type="submission" date="2018-08" db="EMBL/GenBank/DDBJ databases">
        <title>Chryseobacterium nematophagum: a novel matrix digesting pathogen of nematodes.</title>
        <authorList>
            <person name="Page A."/>
            <person name="Roberts M."/>
            <person name="Felix M.-A."/>
            <person name="Weir W."/>
        </authorList>
    </citation>
    <scope>NUCLEOTIDE SEQUENCE [LARGE SCALE GENOMIC DNA]</scope>
    <source>
        <strain evidence="1 2">JUb275</strain>
    </source>
</reference>
<comment type="caution">
    <text evidence="1">The sequence shown here is derived from an EMBL/GenBank/DDBJ whole genome shotgun (WGS) entry which is preliminary data.</text>
</comment>
<gene>
    <name evidence="1" type="ORF">D1632_13770</name>
</gene>
<evidence type="ECO:0000313" key="2">
    <source>
        <dbReference type="Proteomes" id="UP000267524"/>
    </source>
</evidence>
<dbReference type="Proteomes" id="UP000267524">
    <property type="component" value="Unassembled WGS sequence"/>
</dbReference>
<name>A0A3M7L8W4_9FLAO</name>